<dbReference type="Gene3D" id="3.30.70.1560">
    <property type="entry name" value="Alpha-L RNA-binding motif"/>
    <property type="match status" value="1"/>
</dbReference>
<dbReference type="GO" id="GO:0000455">
    <property type="term" value="P:enzyme-directed rRNA pseudouridine synthesis"/>
    <property type="evidence" value="ECO:0007669"/>
    <property type="project" value="UniProtKB-ARBA"/>
</dbReference>
<dbReference type="InterPro" id="IPR002942">
    <property type="entry name" value="S4_RNA-bd"/>
</dbReference>
<evidence type="ECO:0000313" key="6">
    <source>
        <dbReference type="EMBL" id="QJR44063.1"/>
    </source>
</evidence>
<evidence type="ECO:0000259" key="5">
    <source>
        <dbReference type="SMART" id="SM00363"/>
    </source>
</evidence>
<dbReference type="PROSITE" id="PS50889">
    <property type="entry name" value="S4"/>
    <property type="match status" value="1"/>
</dbReference>
<dbReference type="CDD" id="cd00165">
    <property type="entry name" value="S4"/>
    <property type="match status" value="1"/>
</dbReference>
<feature type="domain" description="RNA-binding S4" evidence="5">
    <location>
        <begin position="6"/>
        <end position="63"/>
    </location>
</feature>
<dbReference type="InterPro" id="IPR020103">
    <property type="entry name" value="PsdUridine_synth_cat_dom_sf"/>
</dbReference>
<dbReference type="PANTHER" id="PTHR47683">
    <property type="entry name" value="PSEUDOURIDINE SYNTHASE FAMILY PROTEIN-RELATED"/>
    <property type="match status" value="1"/>
</dbReference>
<keyword evidence="3" id="KW-0694">RNA-binding</keyword>
<reference evidence="6 7" key="1">
    <citation type="submission" date="2020-05" db="EMBL/GenBank/DDBJ databases">
        <title>Novel Mycoplasma species detected in Mirounga angustirostris (northern elephant seal) from the USA.</title>
        <authorList>
            <person name="Volokhov D.V."/>
        </authorList>
    </citation>
    <scope>NUCLEOTIDE SEQUENCE [LARGE SCALE GENOMIC DNA]</scope>
    <source>
        <strain evidence="6 7">Mirounga ES2806-NAS</strain>
    </source>
</reference>
<name>A0A6M4JAS3_9MOLU</name>
<dbReference type="InterPro" id="IPR050343">
    <property type="entry name" value="RsuA_PseudoU_synthase"/>
</dbReference>
<dbReference type="KEGG" id="mmio:HLA92_01260"/>
<evidence type="ECO:0000256" key="3">
    <source>
        <dbReference type="PROSITE-ProRule" id="PRU00182"/>
    </source>
</evidence>
<proteinExistence type="inferred from homology"/>
<dbReference type="PROSITE" id="PS01149">
    <property type="entry name" value="PSI_RSU"/>
    <property type="match status" value="1"/>
</dbReference>
<dbReference type="NCBIfam" id="TIGR00093">
    <property type="entry name" value="pseudouridine synthase"/>
    <property type="match status" value="1"/>
</dbReference>
<dbReference type="SUPFAM" id="SSF55174">
    <property type="entry name" value="Alpha-L RNA-binding motif"/>
    <property type="match status" value="1"/>
</dbReference>
<protein>
    <recommendedName>
        <fullName evidence="4">Pseudouridine synthase</fullName>
        <ecNumber evidence="4">5.4.99.-</ecNumber>
    </recommendedName>
</protein>
<evidence type="ECO:0000256" key="1">
    <source>
        <dbReference type="ARBA" id="ARBA00008348"/>
    </source>
</evidence>
<dbReference type="PANTHER" id="PTHR47683:SF2">
    <property type="entry name" value="RNA-BINDING S4 DOMAIN-CONTAINING PROTEIN"/>
    <property type="match status" value="1"/>
</dbReference>
<organism evidence="6 7">
    <name type="scientific">Mycoplasma miroungirhinis</name>
    <dbReference type="NCBI Taxonomy" id="754516"/>
    <lineage>
        <taxon>Bacteria</taxon>
        <taxon>Bacillati</taxon>
        <taxon>Mycoplasmatota</taxon>
        <taxon>Mollicutes</taxon>
        <taxon>Mycoplasmataceae</taxon>
        <taxon>Mycoplasma</taxon>
    </lineage>
</organism>
<dbReference type="GO" id="GO:0003723">
    <property type="term" value="F:RNA binding"/>
    <property type="evidence" value="ECO:0007669"/>
    <property type="project" value="UniProtKB-KW"/>
</dbReference>
<dbReference type="Gene3D" id="3.30.70.580">
    <property type="entry name" value="Pseudouridine synthase I, catalytic domain, N-terminal subdomain"/>
    <property type="match status" value="1"/>
</dbReference>
<gene>
    <name evidence="6" type="ORF">HLA92_01260</name>
</gene>
<dbReference type="InterPro" id="IPR018496">
    <property type="entry name" value="PsdUridine_synth_RsuA/RluB_CS"/>
</dbReference>
<dbReference type="Gene3D" id="3.10.290.10">
    <property type="entry name" value="RNA-binding S4 domain"/>
    <property type="match status" value="1"/>
</dbReference>
<dbReference type="GO" id="GO:0120159">
    <property type="term" value="F:rRNA pseudouridine synthase activity"/>
    <property type="evidence" value="ECO:0007669"/>
    <property type="project" value="UniProtKB-ARBA"/>
</dbReference>
<dbReference type="InterPro" id="IPR042092">
    <property type="entry name" value="PsdUridine_s_RsuA/RluB/E/F_cat"/>
</dbReference>
<dbReference type="CDD" id="cd02870">
    <property type="entry name" value="PseudoU_synth_RsuA_like"/>
    <property type="match status" value="1"/>
</dbReference>
<comment type="similarity">
    <text evidence="1 4">Belongs to the pseudouridine synthase RsuA family.</text>
</comment>
<evidence type="ECO:0000313" key="7">
    <source>
        <dbReference type="Proteomes" id="UP000502118"/>
    </source>
</evidence>
<dbReference type="SMART" id="SM00363">
    <property type="entry name" value="S4"/>
    <property type="match status" value="1"/>
</dbReference>
<dbReference type="InterPro" id="IPR036986">
    <property type="entry name" value="S4_RNA-bd_sf"/>
</dbReference>
<dbReference type="InterPro" id="IPR006145">
    <property type="entry name" value="PsdUridine_synth_RsuA/RluA"/>
</dbReference>
<accession>A0A6M4JAS3</accession>
<dbReference type="Pfam" id="PF00849">
    <property type="entry name" value="PseudoU_synth_2"/>
    <property type="match status" value="1"/>
</dbReference>
<dbReference type="InterPro" id="IPR000748">
    <property type="entry name" value="PsdUridine_synth_RsuA/RluB/E/F"/>
</dbReference>
<evidence type="ECO:0000256" key="4">
    <source>
        <dbReference type="RuleBase" id="RU003887"/>
    </source>
</evidence>
<dbReference type="Pfam" id="PF01479">
    <property type="entry name" value="S4"/>
    <property type="match status" value="1"/>
</dbReference>
<dbReference type="InterPro" id="IPR020094">
    <property type="entry name" value="TruA/RsuA/RluB/E/F_N"/>
</dbReference>
<dbReference type="EC" id="5.4.99.-" evidence="4"/>
<dbReference type="SUPFAM" id="SSF55120">
    <property type="entry name" value="Pseudouridine synthase"/>
    <property type="match status" value="1"/>
</dbReference>
<dbReference type="RefSeq" id="WP_171112745.1">
    <property type="nucleotide sequence ID" value="NZ_CP053097.1"/>
</dbReference>
<dbReference type="Proteomes" id="UP000502118">
    <property type="component" value="Chromosome"/>
</dbReference>
<sequence length="236" mass="27482">MNSTTEKLQKFVSSSGLMSRRKAEEEIQKGYFKINNKIATLGDRVSKTDKIYYKNKIIANNHQLLYIVLNKPKYVVSTLNDPQGRKTIKDFLKTSQYVYPIGRLDFDTTGVLLITNDGELTNKLLHPKNQIPRKYIVTLENNLTNNQLDWLNSSNVFIDGQRSLQKVIYLKEKNYEVTLFEGRYHHVKNLFKEVDNKVIKLHRKAFAFIDDSNLRSGQSRLLNEQEIENLKKIPSV</sequence>
<dbReference type="EMBL" id="CP053097">
    <property type="protein sequence ID" value="QJR44063.1"/>
    <property type="molecule type" value="Genomic_DNA"/>
</dbReference>
<keyword evidence="7" id="KW-1185">Reference proteome</keyword>
<keyword evidence="2 4" id="KW-0413">Isomerase</keyword>
<evidence type="ECO:0000256" key="2">
    <source>
        <dbReference type="ARBA" id="ARBA00023235"/>
    </source>
</evidence>
<dbReference type="AlphaFoldDB" id="A0A6M4JAS3"/>